<organism evidence="2 3">
    <name type="scientific">Lutibaculum baratangense AMV1</name>
    <dbReference type="NCBI Taxonomy" id="631454"/>
    <lineage>
        <taxon>Bacteria</taxon>
        <taxon>Pseudomonadati</taxon>
        <taxon>Pseudomonadota</taxon>
        <taxon>Alphaproteobacteria</taxon>
        <taxon>Hyphomicrobiales</taxon>
        <taxon>Tepidamorphaceae</taxon>
        <taxon>Lutibaculum</taxon>
    </lineage>
</organism>
<comment type="caution">
    <text evidence="2">The sequence shown here is derived from an EMBL/GenBank/DDBJ whole genome shotgun (WGS) entry which is preliminary data.</text>
</comment>
<reference evidence="2 3" key="1">
    <citation type="journal article" date="2014" name="Genome Announc.">
        <title>Draft Genome Sequence of Lutibaculum baratangense Strain AMV1T, Isolated from a Mud Volcano in Andamans, India.</title>
        <authorList>
            <person name="Singh A."/>
            <person name="Sreenivas A."/>
            <person name="Sathyanarayana Reddy G."/>
            <person name="Pinnaka A.K."/>
            <person name="Shivaji S."/>
        </authorList>
    </citation>
    <scope>NUCLEOTIDE SEQUENCE [LARGE SCALE GENOMIC DNA]</scope>
    <source>
        <strain evidence="2 3">AMV1</strain>
    </source>
</reference>
<evidence type="ECO:0008006" key="4">
    <source>
        <dbReference type="Google" id="ProtNLM"/>
    </source>
</evidence>
<evidence type="ECO:0000313" key="2">
    <source>
        <dbReference type="EMBL" id="ESR23590.1"/>
    </source>
</evidence>
<dbReference type="EMBL" id="AWXZ01000039">
    <property type="protein sequence ID" value="ESR23590.1"/>
    <property type="molecule type" value="Genomic_DNA"/>
</dbReference>
<protein>
    <recommendedName>
        <fullName evidence="4">DUF3572 domain-containing protein</fullName>
    </recommendedName>
</protein>
<name>V4RK07_9HYPH</name>
<dbReference type="InterPro" id="IPR021955">
    <property type="entry name" value="DUF3572"/>
</dbReference>
<dbReference type="eggNOG" id="ENOG5033BS2">
    <property type="taxonomic scope" value="Bacteria"/>
</dbReference>
<evidence type="ECO:0000313" key="3">
    <source>
        <dbReference type="Proteomes" id="UP000017819"/>
    </source>
</evidence>
<evidence type="ECO:0000256" key="1">
    <source>
        <dbReference type="SAM" id="MobiDB-lite"/>
    </source>
</evidence>
<accession>V4RK07</accession>
<dbReference type="AlphaFoldDB" id="V4RK07"/>
<gene>
    <name evidence="2" type="ORF">N177_3658</name>
</gene>
<dbReference type="Pfam" id="PF12096">
    <property type="entry name" value="DUF3572"/>
    <property type="match status" value="1"/>
</dbReference>
<dbReference type="STRING" id="631454.N177_3658"/>
<proteinExistence type="predicted"/>
<feature type="region of interest" description="Disordered" evidence="1">
    <location>
        <begin position="1"/>
        <end position="20"/>
    </location>
</feature>
<dbReference type="RefSeq" id="WP_023433776.1">
    <property type="nucleotide sequence ID" value="NZ_AWXZ01000039.1"/>
</dbReference>
<keyword evidence="3" id="KW-1185">Reference proteome</keyword>
<sequence>MKTYRKANSIADSQGSGPDREAEEIGLLAFAFLARDQERILRFLRLTGIEPEAIREVAGEPGFLRAVLDHVMADEALLLVFCEEERIDPIRLPVLRQRLAARGGGA</sequence>
<dbReference type="Proteomes" id="UP000017819">
    <property type="component" value="Unassembled WGS sequence"/>
</dbReference>